<evidence type="ECO:0000256" key="2">
    <source>
        <dbReference type="ARBA" id="ARBA00022525"/>
    </source>
</evidence>
<keyword evidence="12" id="KW-1185">Reference proteome</keyword>
<reference evidence="11" key="1">
    <citation type="submission" date="2020-05" db="UniProtKB">
        <authorList>
            <consortium name="EnsemblMetazoa"/>
        </authorList>
    </citation>
    <scope>IDENTIFICATION</scope>
    <source>
        <strain evidence="11">TTRI</strain>
    </source>
</reference>
<keyword evidence="9" id="KW-0732">Signal</keyword>
<dbReference type="SMART" id="SM00131">
    <property type="entry name" value="KU"/>
    <property type="match status" value="1"/>
</dbReference>
<dbReference type="InterPro" id="IPR050098">
    <property type="entry name" value="TFPI/VKTCI-like"/>
</dbReference>
<sequence>MYKSFSKIFSIITIISSLMIALSISGVEAKENQTVQPAACHQPRTSGPCRGRMLRYAYDDSSGKCTSFYYSGCGATKNNFHTYEECRRDCMKQLRY</sequence>
<evidence type="ECO:0000313" key="12">
    <source>
        <dbReference type="Proteomes" id="UP000078200"/>
    </source>
</evidence>
<keyword evidence="7" id="KW-1199">Hemostasis impairing toxin</keyword>
<dbReference type="Proteomes" id="UP000078200">
    <property type="component" value="Unassembled WGS sequence"/>
</dbReference>
<dbReference type="PROSITE" id="PS00280">
    <property type="entry name" value="BPTI_KUNITZ_1"/>
    <property type="match status" value="1"/>
</dbReference>
<dbReference type="Pfam" id="PF00014">
    <property type="entry name" value="Kunitz_BPTI"/>
    <property type="match status" value="1"/>
</dbReference>
<dbReference type="STRING" id="7395.A0A1A9V0Y4"/>
<comment type="subcellular location">
    <subcellularLocation>
        <location evidence="1">Secreted</location>
    </subcellularLocation>
</comment>
<dbReference type="PRINTS" id="PR00759">
    <property type="entry name" value="BASICPTASE"/>
</dbReference>
<dbReference type="EnsemblMetazoa" id="GAUT022230-RA">
    <property type="protein sequence ID" value="GAUT022230-PA"/>
    <property type="gene ID" value="GAUT022230"/>
</dbReference>
<evidence type="ECO:0000259" key="10">
    <source>
        <dbReference type="PROSITE" id="PS50279"/>
    </source>
</evidence>
<evidence type="ECO:0000256" key="4">
    <source>
        <dbReference type="ARBA" id="ARBA00022690"/>
    </source>
</evidence>
<keyword evidence="2" id="KW-0964">Secreted</keyword>
<dbReference type="InterPro" id="IPR002223">
    <property type="entry name" value="Kunitz_BPTI"/>
</dbReference>
<dbReference type="Gene3D" id="4.10.410.10">
    <property type="entry name" value="Pancreatic trypsin inhibitor Kunitz domain"/>
    <property type="match status" value="1"/>
</dbReference>
<evidence type="ECO:0000256" key="7">
    <source>
        <dbReference type="ARBA" id="ARBA00023240"/>
    </source>
</evidence>
<keyword evidence="4" id="KW-0646">Protease inhibitor</keyword>
<feature type="signal peptide" evidence="9">
    <location>
        <begin position="1"/>
        <end position="29"/>
    </location>
</feature>
<dbReference type="GO" id="GO:0005615">
    <property type="term" value="C:extracellular space"/>
    <property type="evidence" value="ECO:0007669"/>
    <property type="project" value="TreeGrafter"/>
</dbReference>
<dbReference type="InterPro" id="IPR020901">
    <property type="entry name" value="Prtase_inh_Kunz-CS"/>
</dbReference>
<evidence type="ECO:0000256" key="6">
    <source>
        <dbReference type="ARBA" id="ARBA00023157"/>
    </source>
</evidence>
<dbReference type="InterPro" id="IPR036880">
    <property type="entry name" value="Kunitz_BPTI_sf"/>
</dbReference>
<keyword evidence="3" id="KW-0800">Toxin</keyword>
<evidence type="ECO:0000313" key="11">
    <source>
        <dbReference type="EnsemblMetazoa" id="GAUT022230-PA"/>
    </source>
</evidence>
<keyword evidence="5" id="KW-0722">Serine protease inhibitor</keyword>
<keyword evidence="8" id="KW-1203">Blood coagulation cascade inhibiting toxin</keyword>
<feature type="domain" description="BPTI/Kunitz inhibitor" evidence="10">
    <location>
        <begin position="40"/>
        <end position="90"/>
    </location>
</feature>
<dbReference type="GO" id="GO:0090729">
    <property type="term" value="F:toxin activity"/>
    <property type="evidence" value="ECO:0007669"/>
    <property type="project" value="UniProtKB-KW"/>
</dbReference>
<keyword evidence="6" id="KW-1015">Disulfide bond</keyword>
<evidence type="ECO:0000256" key="5">
    <source>
        <dbReference type="ARBA" id="ARBA00022900"/>
    </source>
</evidence>
<name>A0A1A9V0Y4_GLOAU</name>
<evidence type="ECO:0000256" key="8">
    <source>
        <dbReference type="ARBA" id="ARBA00034146"/>
    </source>
</evidence>
<dbReference type="PROSITE" id="PS50279">
    <property type="entry name" value="BPTI_KUNITZ_2"/>
    <property type="match status" value="1"/>
</dbReference>
<dbReference type="VEuPathDB" id="VectorBase:GAUT022230"/>
<evidence type="ECO:0000256" key="9">
    <source>
        <dbReference type="SAM" id="SignalP"/>
    </source>
</evidence>
<evidence type="ECO:0000256" key="1">
    <source>
        <dbReference type="ARBA" id="ARBA00004613"/>
    </source>
</evidence>
<dbReference type="PANTHER" id="PTHR10083:SF376">
    <property type="entry name" value="SERINE PEPTIDASE INHIBITOR, KUNITZ TYPE, 3"/>
    <property type="match status" value="1"/>
</dbReference>
<dbReference type="CDD" id="cd00109">
    <property type="entry name" value="Kunitz-type"/>
    <property type="match status" value="1"/>
</dbReference>
<proteinExistence type="predicted"/>
<accession>A0A1A9V0Y4</accession>
<dbReference type="GO" id="GO:0004867">
    <property type="term" value="F:serine-type endopeptidase inhibitor activity"/>
    <property type="evidence" value="ECO:0007669"/>
    <property type="project" value="UniProtKB-KW"/>
</dbReference>
<dbReference type="PANTHER" id="PTHR10083">
    <property type="entry name" value="KUNITZ-TYPE PROTEASE INHIBITOR-RELATED"/>
    <property type="match status" value="1"/>
</dbReference>
<dbReference type="AlphaFoldDB" id="A0A1A9V0Y4"/>
<feature type="chain" id="PRO_5008398942" description="BPTI/Kunitz inhibitor domain-containing protein" evidence="9">
    <location>
        <begin position="30"/>
        <end position="96"/>
    </location>
</feature>
<protein>
    <recommendedName>
        <fullName evidence="10">BPTI/Kunitz inhibitor domain-containing protein</fullName>
    </recommendedName>
</protein>
<evidence type="ECO:0000256" key="3">
    <source>
        <dbReference type="ARBA" id="ARBA00022656"/>
    </source>
</evidence>
<organism evidence="11 12">
    <name type="scientific">Glossina austeni</name>
    <name type="common">Savannah tsetse fly</name>
    <dbReference type="NCBI Taxonomy" id="7395"/>
    <lineage>
        <taxon>Eukaryota</taxon>
        <taxon>Metazoa</taxon>
        <taxon>Ecdysozoa</taxon>
        <taxon>Arthropoda</taxon>
        <taxon>Hexapoda</taxon>
        <taxon>Insecta</taxon>
        <taxon>Pterygota</taxon>
        <taxon>Neoptera</taxon>
        <taxon>Endopterygota</taxon>
        <taxon>Diptera</taxon>
        <taxon>Brachycera</taxon>
        <taxon>Muscomorpha</taxon>
        <taxon>Hippoboscoidea</taxon>
        <taxon>Glossinidae</taxon>
        <taxon>Glossina</taxon>
    </lineage>
</organism>
<dbReference type="SUPFAM" id="SSF57362">
    <property type="entry name" value="BPTI-like"/>
    <property type="match status" value="1"/>
</dbReference>